<evidence type="ECO:0000313" key="2">
    <source>
        <dbReference type="Proteomes" id="UP000008065"/>
    </source>
</evidence>
<dbReference type="VEuPathDB" id="FungiDB:NEUTE1DRAFT_119196"/>
<dbReference type="GeneID" id="20823767"/>
<accession>F8N3Q9</accession>
<protein>
    <submittedName>
        <fullName evidence="1">Uncharacterized protein</fullName>
    </submittedName>
</protein>
<name>F8N3Q9_NEUT8</name>
<dbReference type="KEGG" id="nte:NEUTE1DRAFT119196"/>
<gene>
    <name evidence="1" type="ORF">NEUTE1DRAFT_119196</name>
</gene>
<proteinExistence type="predicted"/>
<dbReference type="RefSeq" id="XP_009857058.1">
    <property type="nucleotide sequence ID" value="XM_009858756.1"/>
</dbReference>
<keyword evidence="2" id="KW-1185">Reference proteome</keyword>
<reference evidence="2" key="1">
    <citation type="journal article" date="2011" name="Genetics">
        <title>Massive changes in genome architecture accompany the transition to self-fertility in the filamentous fungus Neurospora tetrasperma.</title>
        <authorList>
            <person name="Ellison C.E."/>
            <person name="Stajich J.E."/>
            <person name="Jacobson D.J."/>
            <person name="Natvig D.O."/>
            <person name="Lapidus A."/>
            <person name="Foster B."/>
            <person name="Aerts A."/>
            <person name="Riley R."/>
            <person name="Lindquist E.A."/>
            <person name="Grigoriev I.V."/>
            <person name="Taylor J.W."/>
        </authorList>
    </citation>
    <scope>NUCLEOTIDE SEQUENCE [LARGE SCALE GENOMIC DNA]</scope>
    <source>
        <strain evidence="2">FGSC 2508 / P0657</strain>
    </source>
</reference>
<organism evidence="1 2">
    <name type="scientific">Neurospora tetrasperma (strain FGSC 2508 / ATCC MYA-4615 / P0657)</name>
    <dbReference type="NCBI Taxonomy" id="510951"/>
    <lineage>
        <taxon>Eukaryota</taxon>
        <taxon>Fungi</taxon>
        <taxon>Dikarya</taxon>
        <taxon>Ascomycota</taxon>
        <taxon>Pezizomycotina</taxon>
        <taxon>Sordariomycetes</taxon>
        <taxon>Sordariomycetidae</taxon>
        <taxon>Sordariales</taxon>
        <taxon>Sordariaceae</taxon>
        <taxon>Neurospora</taxon>
    </lineage>
</organism>
<dbReference type="AlphaFoldDB" id="F8N3Q9"/>
<dbReference type="Proteomes" id="UP000008065">
    <property type="component" value="Unassembled WGS sequence"/>
</dbReference>
<sequence>MGSNADDSRFVRRAPRGFGCAQRHARDSELNSRFLPKDLSSSLTNGGFFPSLID</sequence>
<evidence type="ECO:0000313" key="1">
    <source>
        <dbReference type="EMBL" id="EGO53460.1"/>
    </source>
</evidence>
<dbReference type="EMBL" id="GL891382">
    <property type="protein sequence ID" value="EGO53460.1"/>
    <property type="molecule type" value="Genomic_DNA"/>
</dbReference>
<dbReference type="HOGENOM" id="CLU_3106981_0_0_1"/>